<name>A0A9P1N6W5_9PELO</name>
<accession>A0A9P1N6W5</accession>
<keyword evidence="3" id="KW-1185">Reference proteome</keyword>
<comment type="caution">
    <text evidence="2">The sequence shown here is derived from an EMBL/GenBank/DDBJ whole genome shotgun (WGS) entry which is preliminary data.</text>
</comment>
<protein>
    <recommendedName>
        <fullName evidence="1">CELSR1-3-like ninth cadherin domain-containing protein</fullName>
    </recommendedName>
</protein>
<dbReference type="Proteomes" id="UP001152747">
    <property type="component" value="Unassembled WGS sequence"/>
</dbReference>
<dbReference type="OrthoDB" id="5854869at2759"/>
<dbReference type="InterPro" id="IPR056286">
    <property type="entry name" value="Cadherin_CELSR1-3_9th"/>
</dbReference>
<reference evidence="2" key="1">
    <citation type="submission" date="2022-11" db="EMBL/GenBank/DDBJ databases">
        <authorList>
            <person name="Kikuchi T."/>
        </authorList>
    </citation>
    <scope>NUCLEOTIDE SEQUENCE</scope>
    <source>
        <strain evidence="2">PS1010</strain>
    </source>
</reference>
<feature type="domain" description="CELSR1-3-like ninth cadherin" evidence="1">
    <location>
        <begin position="8"/>
        <end position="68"/>
    </location>
</feature>
<dbReference type="EMBL" id="CANHGI010000005">
    <property type="protein sequence ID" value="CAI5453353.1"/>
    <property type="molecule type" value="Genomic_DNA"/>
</dbReference>
<organism evidence="2 3">
    <name type="scientific">Caenorhabditis angaria</name>
    <dbReference type="NCBI Taxonomy" id="860376"/>
    <lineage>
        <taxon>Eukaryota</taxon>
        <taxon>Metazoa</taxon>
        <taxon>Ecdysozoa</taxon>
        <taxon>Nematoda</taxon>
        <taxon>Chromadorea</taxon>
        <taxon>Rhabditida</taxon>
        <taxon>Rhabditina</taxon>
        <taxon>Rhabditomorpha</taxon>
        <taxon>Rhabditoidea</taxon>
        <taxon>Rhabditidae</taxon>
        <taxon>Peloderinae</taxon>
        <taxon>Caenorhabditis</taxon>
    </lineage>
</organism>
<dbReference type="Pfam" id="PF23592">
    <property type="entry name" value="Cadherin_CELSR2_9th"/>
    <property type="match status" value="1"/>
</dbReference>
<proteinExistence type="predicted"/>
<evidence type="ECO:0000259" key="1">
    <source>
        <dbReference type="Pfam" id="PF23592"/>
    </source>
</evidence>
<sequence length="145" mass="16673">MDSKMSTDDPDQNATLEYFLEENDLIEVEKYTGKILVKQEWKRNMDLKFKSCVSDGPNTECATCRFIHVIIEPEWLSESVTIAMSGLSLDDFWDPMVFQRFRDSISTLAPAWKSADVHIISVKQNSEDQLYISIVVLEHGNHVVK</sequence>
<evidence type="ECO:0000313" key="3">
    <source>
        <dbReference type="Proteomes" id="UP001152747"/>
    </source>
</evidence>
<dbReference type="AlphaFoldDB" id="A0A9P1N6W5"/>
<gene>
    <name evidence="2" type="ORF">CAMP_LOCUS15990</name>
</gene>
<evidence type="ECO:0000313" key="2">
    <source>
        <dbReference type="EMBL" id="CAI5453353.1"/>
    </source>
</evidence>